<organism evidence="2 3">
    <name type="scientific">Periplaneta americana</name>
    <name type="common">American cockroach</name>
    <name type="synonym">Blatta americana</name>
    <dbReference type="NCBI Taxonomy" id="6978"/>
    <lineage>
        <taxon>Eukaryota</taxon>
        <taxon>Metazoa</taxon>
        <taxon>Ecdysozoa</taxon>
        <taxon>Arthropoda</taxon>
        <taxon>Hexapoda</taxon>
        <taxon>Insecta</taxon>
        <taxon>Pterygota</taxon>
        <taxon>Neoptera</taxon>
        <taxon>Polyneoptera</taxon>
        <taxon>Dictyoptera</taxon>
        <taxon>Blattodea</taxon>
        <taxon>Blattoidea</taxon>
        <taxon>Blattidae</taxon>
        <taxon>Blattinae</taxon>
        <taxon>Periplaneta</taxon>
    </lineage>
</organism>
<evidence type="ECO:0000256" key="1">
    <source>
        <dbReference type="SAM" id="MobiDB-lite"/>
    </source>
</evidence>
<keyword evidence="3" id="KW-1185">Reference proteome</keyword>
<evidence type="ECO:0000313" key="2">
    <source>
        <dbReference type="EMBL" id="KAJ4430020.1"/>
    </source>
</evidence>
<feature type="compositionally biased region" description="Polar residues" evidence="1">
    <location>
        <begin position="39"/>
        <end position="49"/>
    </location>
</feature>
<name>A0ABQ8S8G0_PERAM</name>
<dbReference type="EMBL" id="JAJSOF020000033">
    <property type="protein sequence ID" value="KAJ4430020.1"/>
    <property type="molecule type" value="Genomic_DNA"/>
</dbReference>
<feature type="compositionally biased region" description="Basic and acidic residues" evidence="1">
    <location>
        <begin position="25"/>
        <end position="35"/>
    </location>
</feature>
<accession>A0ABQ8S8G0</accession>
<evidence type="ECO:0000313" key="3">
    <source>
        <dbReference type="Proteomes" id="UP001148838"/>
    </source>
</evidence>
<dbReference type="Proteomes" id="UP001148838">
    <property type="component" value="Unassembled WGS sequence"/>
</dbReference>
<reference evidence="2 3" key="1">
    <citation type="journal article" date="2022" name="Allergy">
        <title>Genome assembly and annotation of Periplaneta americana reveal a comprehensive cockroach allergen profile.</title>
        <authorList>
            <person name="Wang L."/>
            <person name="Xiong Q."/>
            <person name="Saelim N."/>
            <person name="Wang L."/>
            <person name="Nong W."/>
            <person name="Wan A.T."/>
            <person name="Shi M."/>
            <person name="Liu X."/>
            <person name="Cao Q."/>
            <person name="Hui J.H.L."/>
            <person name="Sookrung N."/>
            <person name="Leung T.F."/>
            <person name="Tungtrongchitr A."/>
            <person name="Tsui S.K.W."/>
        </authorList>
    </citation>
    <scope>NUCLEOTIDE SEQUENCE [LARGE SCALE GENOMIC DNA]</scope>
    <source>
        <strain evidence="2">PWHHKU_190912</strain>
    </source>
</reference>
<proteinExistence type="predicted"/>
<protein>
    <submittedName>
        <fullName evidence="2">Uncharacterized protein</fullName>
    </submittedName>
</protein>
<sequence>MERLGWDAFDPFLNKRKKKIKKKKKTDDSGGKIKECPNQLRSATQQLSTRGAKCTEVDGGFLNMFCKEKYTIKQNIRKNDDETDQEEEKELIGSLAEKKLATEGCTGRNGEREKSSGEKKISDDRRH</sequence>
<gene>
    <name evidence="2" type="ORF">ANN_22228</name>
</gene>
<comment type="caution">
    <text evidence="2">The sequence shown here is derived from an EMBL/GenBank/DDBJ whole genome shotgun (WGS) entry which is preliminary data.</text>
</comment>
<feature type="region of interest" description="Disordered" evidence="1">
    <location>
        <begin position="18"/>
        <end position="49"/>
    </location>
</feature>
<feature type="compositionally biased region" description="Basic and acidic residues" evidence="1">
    <location>
        <begin position="109"/>
        <end position="127"/>
    </location>
</feature>
<feature type="region of interest" description="Disordered" evidence="1">
    <location>
        <begin position="77"/>
        <end position="127"/>
    </location>
</feature>